<feature type="region of interest" description="Disordered" evidence="1">
    <location>
        <begin position="848"/>
        <end position="900"/>
    </location>
</feature>
<dbReference type="RefSeq" id="WP_286211385.1">
    <property type="nucleotide sequence ID" value="NZ_AP027452.1"/>
</dbReference>
<accession>A0AAI8TXD6</accession>
<organism evidence="2 3">
    <name type="scientific">Mycolicibacterium mageritense</name>
    <name type="common">Mycobacterium mageritense</name>
    <dbReference type="NCBI Taxonomy" id="53462"/>
    <lineage>
        <taxon>Bacteria</taxon>
        <taxon>Bacillati</taxon>
        <taxon>Actinomycetota</taxon>
        <taxon>Actinomycetes</taxon>
        <taxon>Mycobacteriales</taxon>
        <taxon>Mycobacteriaceae</taxon>
        <taxon>Mycolicibacterium</taxon>
    </lineage>
</organism>
<dbReference type="InterPro" id="IPR050464">
    <property type="entry name" value="Zeta_carotene_desat/Oxidored"/>
</dbReference>
<dbReference type="EMBL" id="AP027452">
    <property type="protein sequence ID" value="BDY30589.1"/>
    <property type="molecule type" value="Genomic_DNA"/>
</dbReference>
<reference evidence="2" key="1">
    <citation type="submission" date="2023-03" db="EMBL/GenBank/DDBJ databases">
        <title>Draft genome sequence of a Mycolicibacterium mageritense strain H4_3_1 isolated from a hybrid biological-inorganic system reactor.</title>
        <authorList>
            <person name="Feng X."/>
            <person name="Kazama D."/>
            <person name="Sato K."/>
            <person name="Kobayashi H."/>
        </authorList>
    </citation>
    <scope>NUCLEOTIDE SEQUENCE</scope>
    <source>
        <strain evidence="2">H4_3_1</strain>
    </source>
</reference>
<feature type="compositionally biased region" description="Basic and acidic residues" evidence="1">
    <location>
        <begin position="942"/>
        <end position="952"/>
    </location>
</feature>
<dbReference type="AlphaFoldDB" id="A0AAI8TXD6"/>
<dbReference type="Proteomes" id="UP001241092">
    <property type="component" value="Chromosome"/>
</dbReference>
<evidence type="ECO:0000313" key="3">
    <source>
        <dbReference type="Proteomes" id="UP001241092"/>
    </source>
</evidence>
<protein>
    <recommendedName>
        <fullName evidence="4">FAD-dependent oxidoreductase</fullName>
    </recommendedName>
</protein>
<dbReference type="InterPro" id="IPR036188">
    <property type="entry name" value="FAD/NAD-bd_sf"/>
</dbReference>
<gene>
    <name evidence="2" type="ORF">hbim_04533</name>
</gene>
<name>A0AAI8TXD6_MYCME</name>
<dbReference type="GO" id="GO:0016491">
    <property type="term" value="F:oxidoreductase activity"/>
    <property type="evidence" value="ECO:0007669"/>
    <property type="project" value="TreeGrafter"/>
</dbReference>
<dbReference type="PANTHER" id="PTHR42923">
    <property type="entry name" value="PROTOPORPHYRINOGEN OXIDASE"/>
    <property type="match status" value="1"/>
</dbReference>
<dbReference type="SUPFAM" id="SSF51905">
    <property type="entry name" value="FAD/NAD(P)-binding domain"/>
    <property type="match status" value="2"/>
</dbReference>
<dbReference type="Gene3D" id="3.50.50.60">
    <property type="entry name" value="FAD/NAD(P)-binding domain"/>
    <property type="match status" value="1"/>
</dbReference>
<sequence length="1047" mass="114890">MTEHIVTPASSRRRPTVAVLGAGIAGLTAAHELAERGFDVTVYEYRRDERVGLDAAPAGSYPPVKLGGLAASQYSTIGTADGSRAELRPFPGRRGEPRQPGRAVAGEHGFRFFPAYYLHTWDLFQRIPVYECVHTAAGGHSWQPTARTVMDNVRRVITQGTTVEGKPSLVFPREAPRSPAEFLSIVGQLAGLGFTPQDVGTFVSRLMRYLVTSPPRRARELQNLSAYDFFVGRDNPAGARRFSYSPLFNDLLLEMPRVLAAFDSRWGDARTNLTTYLQLQLQMDRRDNKADGVLNGPTTEAWFDHWYRHLVALGVTFVPGAADSLDPPPADPSQPPHLRPRVQITLTDGSRVAPDYTVVAVDAPAAEDITSAMRAAGAGGTVAELDGFTTSVPPESGPLEPGAQRPHARRDPYAIAEMGRLPWDRFQTLGGIQFYFDTEFQLLRGHMYYSGTEWGLSSINQHGLWERRPSLTRDGHVSVLSVDIGDFNAPSRHLVDEFGRGKAARDCTADEIATEVWRQIVHALTSSVDNIAEALLPWPIWYALDRGLILADGPGQGTGRVIRNETPYLVPIVGDWPNRPGGDPWNPHGTSWWSVPADDDWLADLEQRNVWQARHGGYQVHNNSVVFAGTWTRTFTRMTSMEAACESGRHAVNAILDHYIWVQSGGVDRREKTTLDWRFPYGFLDQGYSSPVRMPSPAGDYCYVFDIENREPADTRALRVLDARYCEESLPHPLDTSAAYPGGAVTSPIPSTVGGQPMTYPIPSMPAPPTDYQQQLLAYLQVWRALLEQTMTLTPMLPAPPWAMAGSPVIPPMPQPAPNPPAAPAPADYTQQLFGYLQAWRQYLEQAAGRPGGAASGPSPQQPAQRTPTTPTPGQVPSGQSSDSSGPKPPEYKSYAPANLFGGQLPGEAVSLYGKWHDQERRWRRPDQELVARSLAAQPEQAAKKTERRDMKAPAVEDATANAPFRMDPDALRLGQSSVTKGPASPWETQLDFTPKRFRSVPADRVVPETGASAPRVAGPAASQVARQVAPRTLFTVREQLPGAGRQ</sequence>
<feature type="compositionally biased region" description="Basic and acidic residues" evidence="1">
    <location>
        <begin position="83"/>
        <end position="99"/>
    </location>
</feature>
<dbReference type="Pfam" id="PF13450">
    <property type="entry name" value="NAD_binding_8"/>
    <property type="match status" value="1"/>
</dbReference>
<feature type="region of interest" description="Disordered" evidence="1">
    <location>
        <begin position="82"/>
        <end position="103"/>
    </location>
</feature>
<evidence type="ECO:0000256" key="1">
    <source>
        <dbReference type="SAM" id="MobiDB-lite"/>
    </source>
</evidence>
<proteinExistence type="predicted"/>
<evidence type="ECO:0000313" key="2">
    <source>
        <dbReference type="EMBL" id="BDY30589.1"/>
    </source>
</evidence>
<evidence type="ECO:0008006" key="4">
    <source>
        <dbReference type="Google" id="ProtNLM"/>
    </source>
</evidence>
<feature type="region of interest" description="Disordered" evidence="1">
    <location>
        <begin position="936"/>
        <end position="955"/>
    </location>
</feature>
<feature type="compositionally biased region" description="Low complexity" evidence="1">
    <location>
        <begin position="856"/>
        <end position="877"/>
    </location>
</feature>
<dbReference type="PANTHER" id="PTHR42923:SF46">
    <property type="entry name" value="AMINE OXIDASE"/>
    <property type="match status" value="1"/>
</dbReference>